<evidence type="ECO:0000259" key="6">
    <source>
        <dbReference type="PROSITE" id="PS51686"/>
    </source>
</evidence>
<evidence type="ECO:0000256" key="1">
    <source>
        <dbReference type="ARBA" id="ARBA00022603"/>
    </source>
</evidence>
<evidence type="ECO:0000256" key="5">
    <source>
        <dbReference type="PROSITE-ProRule" id="PRU01023"/>
    </source>
</evidence>
<comment type="caution">
    <text evidence="7">The sequence shown here is derived from an EMBL/GenBank/DDBJ whole genome shotgun (WGS) entry which is preliminary data.</text>
</comment>
<gene>
    <name evidence="7" type="ORF">BTE48_02170</name>
</gene>
<dbReference type="InterPro" id="IPR001678">
    <property type="entry name" value="MeTrfase_RsmB-F_NOP2_dom"/>
</dbReference>
<dbReference type="Pfam" id="PF01189">
    <property type="entry name" value="Methyltr_RsmB-F"/>
    <property type="match status" value="1"/>
</dbReference>
<feature type="binding site" evidence="5">
    <location>
        <position position="258"/>
    </location>
    <ligand>
        <name>S-adenosyl-L-methionine</name>
        <dbReference type="ChEBI" id="CHEBI:59789"/>
    </ligand>
</feature>
<proteinExistence type="inferred from homology"/>
<dbReference type="OrthoDB" id="9810297at2"/>
<dbReference type="RefSeq" id="WP_078744022.1">
    <property type="nucleotide sequence ID" value="NZ_FUXG01000002.1"/>
</dbReference>
<keyword evidence="4 5" id="KW-0694">RNA-binding</keyword>
<dbReference type="GO" id="GO:0003723">
    <property type="term" value="F:RNA binding"/>
    <property type="evidence" value="ECO:0007669"/>
    <property type="project" value="UniProtKB-UniRule"/>
</dbReference>
<comment type="caution">
    <text evidence="5">Lacks conserved residue(s) required for the propagation of feature annotation.</text>
</comment>
<evidence type="ECO:0000256" key="3">
    <source>
        <dbReference type="ARBA" id="ARBA00022691"/>
    </source>
</evidence>
<dbReference type="InterPro" id="IPR023267">
    <property type="entry name" value="RCMT"/>
</dbReference>
<dbReference type="PRINTS" id="PR02008">
    <property type="entry name" value="RCMTFAMILY"/>
</dbReference>
<evidence type="ECO:0000313" key="7">
    <source>
        <dbReference type="EMBL" id="OPX56716.1"/>
    </source>
</evidence>
<dbReference type="PANTHER" id="PTHR22807">
    <property type="entry name" value="NOP2 YEAST -RELATED NOL1/NOP2/FMU SUN DOMAIN-CONTAINING"/>
    <property type="match status" value="1"/>
</dbReference>
<dbReference type="EMBL" id="MTSM01000002">
    <property type="protein sequence ID" value="OPX56716.1"/>
    <property type="molecule type" value="Genomic_DNA"/>
</dbReference>
<dbReference type="CDD" id="cd02440">
    <property type="entry name" value="AdoMet_MTases"/>
    <property type="match status" value="1"/>
</dbReference>
<protein>
    <recommendedName>
        <fullName evidence="6">SAM-dependent MTase RsmB/NOP-type domain-containing protein</fullName>
    </recommendedName>
</protein>
<dbReference type="InterPro" id="IPR049560">
    <property type="entry name" value="MeTrfase_RsmB-F_NOP2_cat"/>
</dbReference>
<feature type="active site" description="Nucleophile" evidence="5">
    <location>
        <position position="356"/>
    </location>
</feature>
<name>A0A1T4LCJ4_9GAMM</name>
<dbReference type="GO" id="GO:0001510">
    <property type="term" value="P:RNA methylation"/>
    <property type="evidence" value="ECO:0007669"/>
    <property type="project" value="InterPro"/>
</dbReference>
<keyword evidence="3 5" id="KW-0949">S-adenosyl-L-methionine</keyword>
<evidence type="ECO:0000313" key="8">
    <source>
        <dbReference type="Proteomes" id="UP000191418"/>
    </source>
</evidence>
<evidence type="ECO:0000256" key="4">
    <source>
        <dbReference type="ARBA" id="ARBA00022884"/>
    </source>
</evidence>
<dbReference type="STRING" id="64969.SAMN02745127_00406"/>
<sequence>MRQNNRVPPHFYATICAILNDVLHQHWPLDRSYHQHFSRQKLSAQDQGLLVSITGEILRRLNYYQQLAGLTDVGTRQAPAALLQAWFAAQSWPVPRVNNQPPAKAADYQSRINSLKNNAQVKDGCPDWLEQLGQNQLGKRWPQERAALSQAPLRYIRVNRLKGTPEQLQKRLQAERIQSELLRQYPDALVVKGDAHLFRSACYREGWFEQQDLGSQQIARFLAPSSGMFTIDACAGTGGKSLHLAAMMANKGRLISMDIEQHKLEQLRQRARKAGVNNLETRLIESSTQIKRLKNSADRVLLDVPCSGLGVLRRNPEAKWFPQFNDLNSLCQTQQDILQRYSKMAKVGGEVVYATCSILPQENEQQVARFLEQADGAFSLMAEMIISPAEHNSDGFYMAKLKREA</sequence>
<organism evidence="7 8">
    <name type="scientific">Oceanospirillum multiglobuliferum</name>
    <dbReference type="NCBI Taxonomy" id="64969"/>
    <lineage>
        <taxon>Bacteria</taxon>
        <taxon>Pseudomonadati</taxon>
        <taxon>Pseudomonadota</taxon>
        <taxon>Gammaproteobacteria</taxon>
        <taxon>Oceanospirillales</taxon>
        <taxon>Oceanospirillaceae</taxon>
        <taxon>Oceanospirillum</taxon>
    </lineage>
</organism>
<feature type="binding site" evidence="5">
    <location>
        <position position="303"/>
    </location>
    <ligand>
        <name>S-adenosyl-L-methionine</name>
        <dbReference type="ChEBI" id="CHEBI:59789"/>
    </ligand>
</feature>
<dbReference type="PROSITE" id="PS51686">
    <property type="entry name" value="SAM_MT_RSMB_NOP"/>
    <property type="match status" value="1"/>
</dbReference>
<keyword evidence="1 5" id="KW-0489">Methyltransferase</keyword>
<keyword evidence="8" id="KW-1185">Reference proteome</keyword>
<dbReference type="InterPro" id="IPR029063">
    <property type="entry name" value="SAM-dependent_MTases_sf"/>
</dbReference>
<dbReference type="InterPro" id="IPR054728">
    <property type="entry name" value="RsmB-like_ferredoxin"/>
</dbReference>
<accession>A0A1T4LCJ4</accession>
<dbReference type="AlphaFoldDB" id="A0A1T4LCJ4"/>
<dbReference type="Gene3D" id="3.40.50.150">
    <property type="entry name" value="Vaccinia Virus protein VP39"/>
    <property type="match status" value="1"/>
</dbReference>
<comment type="similarity">
    <text evidence="5">Belongs to the class I-like SAM-binding methyltransferase superfamily. RsmB/NOP family.</text>
</comment>
<dbReference type="PANTHER" id="PTHR22807:SF53">
    <property type="entry name" value="RIBOSOMAL RNA SMALL SUBUNIT METHYLTRANSFERASE B-RELATED"/>
    <property type="match status" value="1"/>
</dbReference>
<dbReference type="GO" id="GO:0008173">
    <property type="term" value="F:RNA methyltransferase activity"/>
    <property type="evidence" value="ECO:0007669"/>
    <property type="project" value="InterPro"/>
</dbReference>
<dbReference type="SUPFAM" id="SSF53335">
    <property type="entry name" value="S-adenosyl-L-methionine-dependent methyltransferases"/>
    <property type="match status" value="1"/>
</dbReference>
<dbReference type="Pfam" id="PF22458">
    <property type="entry name" value="RsmF-B_ferredox"/>
    <property type="match status" value="1"/>
</dbReference>
<feature type="domain" description="SAM-dependent MTase RsmB/NOP-type" evidence="6">
    <location>
        <begin position="144"/>
        <end position="404"/>
    </location>
</feature>
<dbReference type="Proteomes" id="UP000191418">
    <property type="component" value="Unassembled WGS sequence"/>
</dbReference>
<evidence type="ECO:0000256" key="2">
    <source>
        <dbReference type="ARBA" id="ARBA00022679"/>
    </source>
</evidence>
<keyword evidence="2 5" id="KW-0808">Transferase</keyword>
<reference evidence="7 8" key="1">
    <citation type="submission" date="2017-01" db="EMBL/GenBank/DDBJ databases">
        <title>Genome Sequencing of a Marine Spirillum, Oceanospirillum multiglobuliferum ATCC 33336, from Japan.</title>
        <authorList>
            <person name="Carney J.G."/>
            <person name="Trachtenberg A.M."/>
            <person name="Rheaume B.A."/>
            <person name="Linnane J.D."/>
            <person name="Pitts N.L."/>
            <person name="Mykles D.L."/>
            <person name="Maclea K.S."/>
        </authorList>
    </citation>
    <scope>NUCLEOTIDE SEQUENCE [LARGE SCALE GENOMIC DNA]</scope>
    <source>
        <strain evidence="7 8">ATCC 33336</strain>
    </source>
</reference>